<evidence type="ECO:0000256" key="1">
    <source>
        <dbReference type="SAM" id="MobiDB-lite"/>
    </source>
</evidence>
<protein>
    <submittedName>
        <fullName evidence="2">Spermidine/putrescine ABC transporter ATP-binding protein</fullName>
    </submittedName>
</protein>
<evidence type="ECO:0000313" key="2">
    <source>
        <dbReference type="EMBL" id="OOR05989.1"/>
    </source>
</evidence>
<dbReference type="Proteomes" id="UP000190696">
    <property type="component" value="Unassembled WGS sequence"/>
</dbReference>
<gene>
    <name evidence="2" type="ORF">BW900_14855</name>
</gene>
<keyword evidence="2" id="KW-0067">ATP-binding</keyword>
<dbReference type="AlphaFoldDB" id="A0A1S9T8E8"/>
<accession>A0A1S9T8E8</accession>
<dbReference type="EMBL" id="MUAI01000011">
    <property type="protein sequence ID" value="OOR05989.1"/>
    <property type="molecule type" value="Genomic_DNA"/>
</dbReference>
<keyword evidence="2" id="KW-0547">Nucleotide-binding</keyword>
<dbReference type="GO" id="GO:0005524">
    <property type="term" value="F:ATP binding"/>
    <property type="evidence" value="ECO:0007669"/>
    <property type="project" value="UniProtKB-KW"/>
</dbReference>
<feature type="region of interest" description="Disordered" evidence="1">
    <location>
        <begin position="1"/>
        <end position="35"/>
    </location>
</feature>
<evidence type="ECO:0000313" key="3">
    <source>
        <dbReference type="Proteomes" id="UP000190696"/>
    </source>
</evidence>
<proteinExistence type="predicted"/>
<comment type="caution">
    <text evidence="2">The sequence shown here is derived from an EMBL/GenBank/DDBJ whole genome shotgun (WGS) entry which is preliminary data.</text>
</comment>
<organism evidence="2 3">
    <name type="scientific">Bacillus mycoides</name>
    <dbReference type="NCBI Taxonomy" id="1405"/>
    <lineage>
        <taxon>Bacteria</taxon>
        <taxon>Bacillati</taxon>
        <taxon>Bacillota</taxon>
        <taxon>Bacilli</taxon>
        <taxon>Bacillales</taxon>
        <taxon>Bacillaceae</taxon>
        <taxon>Bacillus</taxon>
        <taxon>Bacillus cereus group</taxon>
    </lineage>
</organism>
<reference evidence="2 3" key="1">
    <citation type="submission" date="2017-01" db="EMBL/GenBank/DDBJ databases">
        <title>Bacillus cereus isolates.</title>
        <authorList>
            <person name="Beno S.M."/>
        </authorList>
    </citation>
    <scope>NUCLEOTIDE SEQUENCE [LARGE SCALE GENOMIC DNA]</scope>
    <source>
        <strain evidence="2 3">FSL W7-1108</strain>
    </source>
</reference>
<sequence>MYPALTGSKIPPQNSGGAQKLGGRLTARKCPIDEG</sequence>
<name>A0A1S9T8E8_BACMY</name>